<dbReference type="PANTHER" id="PTHR23501:SF177">
    <property type="entry name" value="MAJOR FACILITATOR SUPERFAMILY (MFS) PROFILE DOMAIN-CONTAINING PROTEIN-RELATED"/>
    <property type="match status" value="1"/>
</dbReference>
<feature type="transmembrane region" description="Helical" evidence="7">
    <location>
        <begin position="281"/>
        <end position="302"/>
    </location>
</feature>
<evidence type="ECO:0000256" key="2">
    <source>
        <dbReference type="ARBA" id="ARBA00022448"/>
    </source>
</evidence>
<evidence type="ECO:0000256" key="4">
    <source>
        <dbReference type="ARBA" id="ARBA00022989"/>
    </source>
</evidence>
<keyword evidence="5 7" id="KW-0472">Membrane</keyword>
<feature type="transmembrane region" description="Helical" evidence="7">
    <location>
        <begin position="350"/>
        <end position="371"/>
    </location>
</feature>
<dbReference type="InterPro" id="IPR036259">
    <property type="entry name" value="MFS_trans_sf"/>
</dbReference>
<feature type="transmembrane region" description="Helical" evidence="7">
    <location>
        <begin position="415"/>
        <end position="435"/>
    </location>
</feature>
<keyword evidence="10" id="KW-1185">Reference proteome</keyword>
<feature type="transmembrane region" description="Helical" evidence="7">
    <location>
        <begin position="391"/>
        <end position="408"/>
    </location>
</feature>
<evidence type="ECO:0000313" key="9">
    <source>
        <dbReference type="EMBL" id="OCK75393.1"/>
    </source>
</evidence>
<dbReference type="FunFam" id="1.20.1720.10:FF:000012">
    <property type="entry name" value="MFS toxin efflux pump (AflT)"/>
    <property type="match status" value="1"/>
</dbReference>
<feature type="transmembrane region" description="Helical" evidence="7">
    <location>
        <begin position="84"/>
        <end position="110"/>
    </location>
</feature>
<dbReference type="Proteomes" id="UP000250266">
    <property type="component" value="Unassembled WGS sequence"/>
</dbReference>
<dbReference type="AlphaFoldDB" id="A0A8E2JAJ6"/>
<evidence type="ECO:0000256" key="6">
    <source>
        <dbReference type="SAM" id="MobiDB-lite"/>
    </source>
</evidence>
<protein>
    <submittedName>
        <fullName evidence="9">MFS general substrate transporter</fullName>
    </submittedName>
</protein>
<dbReference type="OrthoDB" id="10021397at2759"/>
<feature type="transmembrane region" description="Helical" evidence="7">
    <location>
        <begin position="481"/>
        <end position="501"/>
    </location>
</feature>
<feature type="compositionally biased region" description="Polar residues" evidence="6">
    <location>
        <begin position="39"/>
        <end position="49"/>
    </location>
</feature>
<dbReference type="PANTHER" id="PTHR23501">
    <property type="entry name" value="MAJOR FACILITATOR SUPERFAMILY"/>
    <property type="match status" value="1"/>
</dbReference>
<proteinExistence type="predicted"/>
<dbReference type="EMBL" id="KV745322">
    <property type="protein sequence ID" value="OCK75393.1"/>
    <property type="molecule type" value="Genomic_DNA"/>
</dbReference>
<dbReference type="FunFam" id="1.20.1250.20:FF:000196">
    <property type="entry name" value="MFS toxin efflux pump (AflT)"/>
    <property type="match status" value="1"/>
</dbReference>
<feature type="compositionally biased region" description="Pro residues" evidence="6">
    <location>
        <begin position="1"/>
        <end position="11"/>
    </location>
</feature>
<accession>A0A8E2JAJ6</accession>
<evidence type="ECO:0000256" key="7">
    <source>
        <dbReference type="SAM" id="Phobius"/>
    </source>
</evidence>
<dbReference type="PROSITE" id="PS50850">
    <property type="entry name" value="MFS"/>
    <property type="match status" value="1"/>
</dbReference>
<keyword evidence="3 7" id="KW-0812">Transmembrane</keyword>
<keyword evidence="2" id="KW-0813">Transport</keyword>
<sequence>MSRSTPPPPLPEDGKLEEIGEKTYQVEPEKEKQTDESNEPSIVASSTANGVEKPEIPEDDGLATEEKGVDEPQKPVEYPKGVEMFFIMLALVLSITLCSLDQTIVATAVPKITDQFGRLQDISWYGSAYFLTLGAFQSQWGKVYKYFPLKTSFLVSILIFELGSLISAVAQNSTTVIVGRSIAGLGASGVAPGVYTISAFAAEPAKRATYTGFIGLSYGIAAVAGPLIGGALTDAATWRWCFYINLPIGGLAAFVILLTFKTPAGAKRVDATLKEKLLQMDFPGTALIMGASLALLLALQYGGVTHPWNSSVVIGLLVGFGVMVLALIIIEIWQGERAMLTPRLIRQRTVWVNSVWGFFFAGAYFITLYYLPIYFQSIDNRSPIGSGVRNIPLIALFSVATFASGRAITKTGIAAPYLVASSVIVTISAGLLYTLDIGTSTGKWVGYQILAGFGYGMGLQIPVIIAQAFAAPSDIAPVTSIIIFARSIGGTFLIAAAQSGFDNQLVHKLASTAPSVDPALVTATGATTLRQVFSGAELDGVLRAYEWGIKVAFAISIAACGITAVTSLCTKWTNVNAKKPSA</sequence>
<feature type="transmembrane region" description="Helical" evidence="7">
    <location>
        <begin position="547"/>
        <end position="569"/>
    </location>
</feature>
<dbReference type="SUPFAM" id="SSF103473">
    <property type="entry name" value="MFS general substrate transporter"/>
    <property type="match status" value="1"/>
</dbReference>
<keyword evidence="4 7" id="KW-1133">Transmembrane helix</keyword>
<feature type="compositionally biased region" description="Basic and acidic residues" evidence="6">
    <location>
        <begin position="12"/>
        <end position="21"/>
    </location>
</feature>
<dbReference type="Pfam" id="PF07690">
    <property type="entry name" value="MFS_1"/>
    <property type="match status" value="1"/>
</dbReference>
<comment type="subcellular location">
    <subcellularLocation>
        <location evidence="1">Membrane</location>
        <topology evidence="1">Multi-pass membrane protein</topology>
    </subcellularLocation>
</comment>
<feature type="transmembrane region" description="Helical" evidence="7">
    <location>
        <begin position="182"/>
        <end position="201"/>
    </location>
</feature>
<dbReference type="Gene3D" id="1.20.1250.20">
    <property type="entry name" value="MFS general substrate transporter like domains"/>
    <property type="match status" value="1"/>
</dbReference>
<feature type="transmembrane region" description="Helical" evidence="7">
    <location>
        <begin position="447"/>
        <end position="469"/>
    </location>
</feature>
<dbReference type="GO" id="GO:0005886">
    <property type="term" value="C:plasma membrane"/>
    <property type="evidence" value="ECO:0007669"/>
    <property type="project" value="TreeGrafter"/>
</dbReference>
<evidence type="ECO:0000313" key="10">
    <source>
        <dbReference type="Proteomes" id="UP000250266"/>
    </source>
</evidence>
<evidence type="ECO:0000259" key="8">
    <source>
        <dbReference type="PROSITE" id="PS50850"/>
    </source>
</evidence>
<name>A0A8E2JAJ6_9PEZI</name>
<dbReference type="InterPro" id="IPR020846">
    <property type="entry name" value="MFS_dom"/>
</dbReference>
<feature type="region of interest" description="Disordered" evidence="6">
    <location>
        <begin position="1"/>
        <end position="75"/>
    </location>
</feature>
<evidence type="ECO:0000256" key="5">
    <source>
        <dbReference type="ARBA" id="ARBA00023136"/>
    </source>
</evidence>
<feature type="transmembrane region" description="Helical" evidence="7">
    <location>
        <begin position="240"/>
        <end position="260"/>
    </location>
</feature>
<dbReference type="InterPro" id="IPR011701">
    <property type="entry name" value="MFS"/>
</dbReference>
<evidence type="ECO:0000256" key="1">
    <source>
        <dbReference type="ARBA" id="ARBA00004141"/>
    </source>
</evidence>
<feature type="transmembrane region" description="Helical" evidence="7">
    <location>
        <begin position="152"/>
        <end position="170"/>
    </location>
</feature>
<feature type="transmembrane region" description="Helical" evidence="7">
    <location>
        <begin position="208"/>
        <end position="228"/>
    </location>
</feature>
<reference evidence="9 10" key="1">
    <citation type="journal article" date="2016" name="Nat. Commun.">
        <title>Ectomycorrhizal ecology is imprinted in the genome of the dominant symbiotic fungus Cenococcum geophilum.</title>
        <authorList>
            <consortium name="DOE Joint Genome Institute"/>
            <person name="Peter M."/>
            <person name="Kohler A."/>
            <person name="Ohm R.A."/>
            <person name="Kuo A."/>
            <person name="Krutzmann J."/>
            <person name="Morin E."/>
            <person name="Arend M."/>
            <person name="Barry K.W."/>
            <person name="Binder M."/>
            <person name="Choi C."/>
            <person name="Clum A."/>
            <person name="Copeland A."/>
            <person name="Grisel N."/>
            <person name="Haridas S."/>
            <person name="Kipfer T."/>
            <person name="LaButti K."/>
            <person name="Lindquist E."/>
            <person name="Lipzen A."/>
            <person name="Maire R."/>
            <person name="Meier B."/>
            <person name="Mihaltcheva S."/>
            <person name="Molinier V."/>
            <person name="Murat C."/>
            <person name="Poggeler S."/>
            <person name="Quandt C.A."/>
            <person name="Sperisen C."/>
            <person name="Tritt A."/>
            <person name="Tisserant E."/>
            <person name="Crous P.W."/>
            <person name="Henrissat B."/>
            <person name="Nehls U."/>
            <person name="Egli S."/>
            <person name="Spatafora J.W."/>
            <person name="Grigoriev I.V."/>
            <person name="Martin F.M."/>
        </authorList>
    </citation>
    <scope>NUCLEOTIDE SEQUENCE [LARGE SCALE GENOMIC DNA]</scope>
    <source>
        <strain evidence="9 10">CBS 459.81</strain>
    </source>
</reference>
<dbReference type="GO" id="GO:0022857">
    <property type="term" value="F:transmembrane transporter activity"/>
    <property type="evidence" value="ECO:0007669"/>
    <property type="project" value="InterPro"/>
</dbReference>
<organism evidence="9 10">
    <name type="scientific">Lepidopterella palustris CBS 459.81</name>
    <dbReference type="NCBI Taxonomy" id="1314670"/>
    <lineage>
        <taxon>Eukaryota</taxon>
        <taxon>Fungi</taxon>
        <taxon>Dikarya</taxon>
        <taxon>Ascomycota</taxon>
        <taxon>Pezizomycotina</taxon>
        <taxon>Dothideomycetes</taxon>
        <taxon>Pleosporomycetidae</taxon>
        <taxon>Mytilinidiales</taxon>
        <taxon>Argynnaceae</taxon>
        <taxon>Lepidopterella</taxon>
    </lineage>
</organism>
<dbReference type="CDD" id="cd17502">
    <property type="entry name" value="MFS_Azr1_MDR_like"/>
    <property type="match status" value="1"/>
</dbReference>
<feature type="compositionally biased region" description="Basic and acidic residues" evidence="6">
    <location>
        <begin position="64"/>
        <end position="74"/>
    </location>
</feature>
<gene>
    <name evidence="9" type="ORF">K432DRAFT_386233</name>
</gene>
<feature type="transmembrane region" description="Helical" evidence="7">
    <location>
        <begin position="308"/>
        <end position="330"/>
    </location>
</feature>
<evidence type="ECO:0000256" key="3">
    <source>
        <dbReference type="ARBA" id="ARBA00022692"/>
    </source>
</evidence>
<feature type="domain" description="Major facilitator superfamily (MFS) profile" evidence="8">
    <location>
        <begin position="87"/>
        <end position="582"/>
    </location>
</feature>